<keyword evidence="4" id="KW-1185">Reference proteome</keyword>
<dbReference type="InterPro" id="IPR051478">
    <property type="entry name" value="Beta-lactamase-like_AB/R"/>
</dbReference>
<evidence type="ECO:0000313" key="4">
    <source>
        <dbReference type="Proteomes" id="UP000566819"/>
    </source>
</evidence>
<gene>
    <name evidence="3" type="ORF">G7Y89_g8558</name>
</gene>
<sequence>MMPFYDTSFKSITALLSFFPQFSHSFYGGSNAEFYQLPALLGPAFPIPVNLSENSDINAATTKFLSLVQNALDTGNSSHGAFDNSSTSFSFSFYSANDESPIYEYHHSSPILTNITSGVKKIDRDTVYRVGSISKLLTVYSFLVFTGDIYFNEPITRYVPELLGASNDTTNNDPVHRTAWSDITIGALASHMAGIGTDYGALDMARLNFPFAEIGFPHYRPTKSHYVDRPLLVHRVLGKVYFLKGIALRDPVVATFQTPIYSNAAFQILSYALEQISGEDFSSIFHNTLIEPLNLSHTSYNKPNDSLGVVPGDETATFWNYDLGDLWPSGGVYSSTGDLGTIGRSILNSTLPSGAQTRRWMKPVAHTASLTTSIGAPWEIQRTKLDDSGRIVDLYTKDGKLGSYGSYMILIPDYNVGFTILVAGASSDADVLAGFVTDAFLPALEAAAKTQADSLYSAVYQIPVNKTVGANSSNTMLKISTHDSIPGLVLKMWSSSGTFVPSLFPLLETLGTGDVNDSIQTLENMQAGQAQIDINSVSITLFPTGLKSSTPDGGEVISFRGVFGINSTTVDTSPFADPDAAWEIADQFIYGNSGLDEFFITLDKNGEVVSIENALLQQKLVKVSGLGIYN</sequence>
<accession>A0A8H4RJ59</accession>
<dbReference type="PANTHER" id="PTHR22935">
    <property type="entry name" value="PENICILLIN-BINDING PROTEIN"/>
    <property type="match status" value="1"/>
</dbReference>
<dbReference type="InterPro" id="IPR058664">
    <property type="entry name" value="ARB_00930-like_C"/>
</dbReference>
<dbReference type="EMBL" id="JAAMPI010000656">
    <property type="protein sequence ID" value="KAF4629589.1"/>
    <property type="molecule type" value="Genomic_DNA"/>
</dbReference>
<evidence type="ECO:0008006" key="5">
    <source>
        <dbReference type="Google" id="ProtNLM"/>
    </source>
</evidence>
<dbReference type="Pfam" id="PF00144">
    <property type="entry name" value="Beta-lactamase"/>
    <property type="match status" value="1"/>
</dbReference>
<organism evidence="3 4">
    <name type="scientific">Cudoniella acicularis</name>
    <dbReference type="NCBI Taxonomy" id="354080"/>
    <lineage>
        <taxon>Eukaryota</taxon>
        <taxon>Fungi</taxon>
        <taxon>Dikarya</taxon>
        <taxon>Ascomycota</taxon>
        <taxon>Pezizomycotina</taxon>
        <taxon>Leotiomycetes</taxon>
        <taxon>Helotiales</taxon>
        <taxon>Tricladiaceae</taxon>
        <taxon>Cudoniella</taxon>
    </lineage>
</organism>
<dbReference type="PANTHER" id="PTHR22935:SF97">
    <property type="entry name" value="BETA-LACTAMASE-RELATED DOMAIN-CONTAINING PROTEIN"/>
    <property type="match status" value="1"/>
</dbReference>
<dbReference type="InterPro" id="IPR012338">
    <property type="entry name" value="Beta-lactam/transpept-like"/>
</dbReference>
<dbReference type="Gene3D" id="3.40.710.10">
    <property type="entry name" value="DD-peptidase/beta-lactamase superfamily"/>
    <property type="match status" value="1"/>
</dbReference>
<dbReference type="SUPFAM" id="SSF56601">
    <property type="entry name" value="beta-lactamase/transpeptidase-like"/>
    <property type="match status" value="1"/>
</dbReference>
<evidence type="ECO:0000313" key="3">
    <source>
        <dbReference type="EMBL" id="KAF4629589.1"/>
    </source>
</evidence>
<feature type="domain" description="Beta-lactamase-like ARB-00930-like C-terminal" evidence="2">
    <location>
        <begin position="448"/>
        <end position="623"/>
    </location>
</feature>
<name>A0A8H4RJ59_9HELO</name>
<comment type="caution">
    <text evidence="3">The sequence shown here is derived from an EMBL/GenBank/DDBJ whole genome shotgun (WGS) entry which is preliminary data.</text>
</comment>
<feature type="domain" description="Beta-lactamase-related" evidence="1">
    <location>
        <begin position="120"/>
        <end position="430"/>
    </location>
</feature>
<protein>
    <recommendedName>
        <fullName evidence="5">Beta-lactamase-related domain-containing protein</fullName>
    </recommendedName>
</protein>
<dbReference type="AlphaFoldDB" id="A0A8H4RJ59"/>
<reference evidence="3 4" key="1">
    <citation type="submission" date="2020-03" db="EMBL/GenBank/DDBJ databases">
        <title>Draft Genome Sequence of Cudoniella acicularis.</title>
        <authorList>
            <person name="Buettner E."/>
            <person name="Kellner H."/>
        </authorList>
    </citation>
    <scope>NUCLEOTIDE SEQUENCE [LARGE SCALE GENOMIC DNA]</scope>
    <source>
        <strain evidence="3 4">DSM 108380</strain>
    </source>
</reference>
<dbReference type="Proteomes" id="UP000566819">
    <property type="component" value="Unassembled WGS sequence"/>
</dbReference>
<evidence type="ECO:0000259" key="2">
    <source>
        <dbReference type="Pfam" id="PF26335"/>
    </source>
</evidence>
<dbReference type="OrthoDB" id="10250282at2759"/>
<dbReference type="InterPro" id="IPR001466">
    <property type="entry name" value="Beta-lactam-related"/>
</dbReference>
<dbReference type="Pfam" id="PF26335">
    <property type="entry name" value="ARB_00930_C"/>
    <property type="match status" value="1"/>
</dbReference>
<proteinExistence type="predicted"/>
<evidence type="ECO:0000259" key="1">
    <source>
        <dbReference type="Pfam" id="PF00144"/>
    </source>
</evidence>